<feature type="domain" description="Bacterial bifunctional deaminase-reductase C-terminal" evidence="1">
    <location>
        <begin position="19"/>
        <end position="209"/>
    </location>
</feature>
<dbReference type="InterPro" id="IPR024072">
    <property type="entry name" value="DHFR-like_dom_sf"/>
</dbReference>
<accession>A0ABT5FKQ4</accession>
<reference evidence="2 3" key="1">
    <citation type="journal article" date="2015" name="Int. J. Syst. Evol. Microbiol.">
        <title>Streptomyces gilvifuscus sp. nov., an actinomycete that produces antibacterial compounds isolated from soil.</title>
        <authorList>
            <person name="Nguyen T.M."/>
            <person name="Kim J."/>
        </authorList>
    </citation>
    <scope>NUCLEOTIDE SEQUENCE [LARGE SCALE GENOMIC DNA]</scope>
    <source>
        <strain evidence="2 3">T113</strain>
    </source>
</reference>
<name>A0ABT5FKQ4_9ACTN</name>
<organism evidence="2 3">
    <name type="scientific">Streptomyces gilvifuscus</name>
    <dbReference type="NCBI Taxonomy" id="1550617"/>
    <lineage>
        <taxon>Bacteria</taxon>
        <taxon>Bacillati</taxon>
        <taxon>Actinomycetota</taxon>
        <taxon>Actinomycetes</taxon>
        <taxon>Kitasatosporales</taxon>
        <taxon>Streptomycetaceae</taxon>
        <taxon>Streptomyces</taxon>
    </lineage>
</organism>
<sequence length="223" mass="24380">MNEGIARVPVPKEIVMGEVIARLAMSLDGYIAGPESGREHPLGIGGERLHSWVFGLRTFRRMQGMEGGLTGPDDDLIAEHVRRPGAVVMGHGMYVTGEVPWGDEPPFHAPVYVVTHHARPSVPKKGGTTFHFVTEGPERALELARQAAGEKDVSLAGGADLVQQFIRAGLLDELLLHVVPVLACGGRRLFDNLGDQHIEWEKTQVLDSPEVTHIRLRARRTVS</sequence>
<evidence type="ECO:0000259" key="1">
    <source>
        <dbReference type="Pfam" id="PF01872"/>
    </source>
</evidence>
<proteinExistence type="predicted"/>
<keyword evidence="3" id="KW-1185">Reference proteome</keyword>
<evidence type="ECO:0000313" key="3">
    <source>
        <dbReference type="Proteomes" id="UP001221328"/>
    </source>
</evidence>
<dbReference type="PANTHER" id="PTHR38011">
    <property type="entry name" value="DIHYDROFOLATE REDUCTASE FAMILY PROTEIN (AFU_ORTHOLOGUE AFUA_8G06820)"/>
    <property type="match status" value="1"/>
</dbReference>
<dbReference type="InterPro" id="IPR002734">
    <property type="entry name" value="RibDG_C"/>
</dbReference>
<dbReference type="Pfam" id="PF01872">
    <property type="entry name" value="RibD_C"/>
    <property type="match status" value="1"/>
</dbReference>
<dbReference type="RefSeq" id="WP_272173781.1">
    <property type="nucleotide sequence ID" value="NZ_JAQOSK010000001.1"/>
</dbReference>
<dbReference type="EMBL" id="JAQOSK010000001">
    <property type="protein sequence ID" value="MDC2953099.1"/>
    <property type="molecule type" value="Genomic_DNA"/>
</dbReference>
<gene>
    <name evidence="2" type="ORF">PO587_01375</name>
</gene>
<dbReference type="Proteomes" id="UP001221328">
    <property type="component" value="Unassembled WGS sequence"/>
</dbReference>
<protein>
    <submittedName>
        <fullName evidence="2">Dihydrofolate reductase family protein</fullName>
    </submittedName>
</protein>
<dbReference type="PANTHER" id="PTHR38011:SF12">
    <property type="entry name" value="BIFUNCTIONAL DEAMINASE-REDUCTASE DOMAIN PROTEIN"/>
    <property type="match status" value="1"/>
</dbReference>
<dbReference type="Gene3D" id="3.40.430.10">
    <property type="entry name" value="Dihydrofolate Reductase, subunit A"/>
    <property type="match status" value="1"/>
</dbReference>
<evidence type="ECO:0000313" key="2">
    <source>
        <dbReference type="EMBL" id="MDC2953099.1"/>
    </source>
</evidence>
<dbReference type="SUPFAM" id="SSF53597">
    <property type="entry name" value="Dihydrofolate reductase-like"/>
    <property type="match status" value="1"/>
</dbReference>
<dbReference type="InterPro" id="IPR050765">
    <property type="entry name" value="Riboflavin_Biosynth_HTPR"/>
</dbReference>
<comment type="caution">
    <text evidence="2">The sequence shown here is derived from an EMBL/GenBank/DDBJ whole genome shotgun (WGS) entry which is preliminary data.</text>
</comment>